<name>A0A0W0Z1J2_9GAMM</name>
<dbReference type="PATRIC" id="fig|45074.5.peg.1738"/>
<keyword evidence="3" id="KW-1185">Reference proteome</keyword>
<feature type="chain" id="PRO_5006918185" description="Lipoprotein" evidence="1">
    <location>
        <begin position="23"/>
        <end position="72"/>
    </location>
</feature>
<comment type="caution">
    <text evidence="2">The sequence shown here is derived from an EMBL/GenBank/DDBJ whole genome shotgun (WGS) entry which is preliminary data.</text>
</comment>
<dbReference type="PROSITE" id="PS51257">
    <property type="entry name" value="PROKAR_LIPOPROTEIN"/>
    <property type="match status" value="1"/>
</dbReference>
<evidence type="ECO:0000256" key="1">
    <source>
        <dbReference type="SAM" id="SignalP"/>
    </source>
</evidence>
<gene>
    <name evidence="2" type="ORF">Lsan_1638</name>
</gene>
<proteinExistence type="predicted"/>
<organism evidence="2 3">
    <name type="scientific">Legionella santicrucis</name>
    <dbReference type="NCBI Taxonomy" id="45074"/>
    <lineage>
        <taxon>Bacteria</taxon>
        <taxon>Pseudomonadati</taxon>
        <taxon>Pseudomonadota</taxon>
        <taxon>Gammaproteobacteria</taxon>
        <taxon>Legionellales</taxon>
        <taxon>Legionellaceae</taxon>
        <taxon>Legionella</taxon>
    </lineage>
</organism>
<feature type="signal peptide" evidence="1">
    <location>
        <begin position="1"/>
        <end position="22"/>
    </location>
</feature>
<evidence type="ECO:0008006" key="4">
    <source>
        <dbReference type="Google" id="ProtNLM"/>
    </source>
</evidence>
<dbReference type="EMBL" id="LNYU01000032">
    <property type="protein sequence ID" value="KTD62978.1"/>
    <property type="molecule type" value="Genomic_DNA"/>
</dbReference>
<dbReference type="Proteomes" id="UP000054703">
    <property type="component" value="Unassembled WGS sequence"/>
</dbReference>
<sequence length="72" mass="7701">MIKIIFSCSLLGIIFSSLTGCAPTATVVGTSNVPINYTYAPGYNPPQVVYPDVATDTDTDTDTYESVVIIHK</sequence>
<reference evidence="2 3" key="1">
    <citation type="submission" date="2015-11" db="EMBL/GenBank/DDBJ databases">
        <title>Genomic analysis of 38 Legionella species identifies large and diverse effector repertoires.</title>
        <authorList>
            <person name="Burstein D."/>
            <person name="Amaro F."/>
            <person name="Zusman T."/>
            <person name="Lifshitz Z."/>
            <person name="Cohen O."/>
            <person name="Gilbert J.A."/>
            <person name="Pupko T."/>
            <person name="Shuman H.A."/>
            <person name="Segal G."/>
        </authorList>
    </citation>
    <scope>NUCLEOTIDE SEQUENCE [LARGE SCALE GENOMIC DNA]</scope>
    <source>
        <strain evidence="2 3">SC-63-C7</strain>
    </source>
</reference>
<dbReference type="OrthoDB" id="5653382at2"/>
<evidence type="ECO:0000313" key="3">
    <source>
        <dbReference type="Proteomes" id="UP000054703"/>
    </source>
</evidence>
<protein>
    <recommendedName>
        <fullName evidence="4">Lipoprotein</fullName>
    </recommendedName>
</protein>
<dbReference type="AlphaFoldDB" id="A0A0W0Z1J2"/>
<accession>A0A0W0Z1J2</accession>
<dbReference type="RefSeq" id="WP_133134206.1">
    <property type="nucleotide sequence ID" value="NZ_CAAAIH010000002.1"/>
</dbReference>
<keyword evidence="1" id="KW-0732">Signal</keyword>
<evidence type="ECO:0000313" key="2">
    <source>
        <dbReference type="EMBL" id="KTD62978.1"/>
    </source>
</evidence>